<gene>
    <name evidence="3" type="ORF">AACH06_19170</name>
</gene>
<sequence length="71" mass="7340">MKDHQSVCMAVSMVALAALSMWAATLLLQAADVRSTTAMSPTVRTDAPPADVGDPGQAFSPSAFSRTSARS</sequence>
<evidence type="ECO:0000256" key="1">
    <source>
        <dbReference type="SAM" id="MobiDB-lite"/>
    </source>
</evidence>
<feature type="chain" id="PRO_5046120395" evidence="2">
    <location>
        <begin position="24"/>
        <end position="71"/>
    </location>
</feature>
<evidence type="ECO:0000313" key="4">
    <source>
        <dbReference type="Proteomes" id="UP001371218"/>
    </source>
</evidence>
<keyword evidence="4" id="KW-1185">Reference proteome</keyword>
<accession>A0ABU9BSJ7</accession>
<evidence type="ECO:0000256" key="2">
    <source>
        <dbReference type="SAM" id="SignalP"/>
    </source>
</evidence>
<evidence type="ECO:0000313" key="3">
    <source>
        <dbReference type="EMBL" id="MEK8032948.1"/>
    </source>
</evidence>
<reference evidence="3 4" key="1">
    <citation type="submission" date="2024-04" db="EMBL/GenBank/DDBJ databases">
        <title>Novel species of the genus Ideonella isolated from streams.</title>
        <authorList>
            <person name="Lu H."/>
        </authorList>
    </citation>
    <scope>NUCLEOTIDE SEQUENCE [LARGE SCALE GENOMIC DNA]</scope>
    <source>
        <strain evidence="3 4">DXS29W</strain>
    </source>
</reference>
<keyword evidence="2" id="KW-0732">Signal</keyword>
<dbReference type="RefSeq" id="WP_341427370.1">
    <property type="nucleotide sequence ID" value="NZ_JBBUTG010000013.1"/>
</dbReference>
<feature type="signal peptide" evidence="2">
    <location>
        <begin position="1"/>
        <end position="23"/>
    </location>
</feature>
<feature type="region of interest" description="Disordered" evidence="1">
    <location>
        <begin position="37"/>
        <end position="71"/>
    </location>
</feature>
<dbReference type="Proteomes" id="UP001371218">
    <property type="component" value="Unassembled WGS sequence"/>
</dbReference>
<proteinExistence type="predicted"/>
<organism evidence="3 4">
    <name type="scientific">Ideonella lacteola</name>
    <dbReference type="NCBI Taxonomy" id="2984193"/>
    <lineage>
        <taxon>Bacteria</taxon>
        <taxon>Pseudomonadati</taxon>
        <taxon>Pseudomonadota</taxon>
        <taxon>Betaproteobacteria</taxon>
        <taxon>Burkholderiales</taxon>
        <taxon>Sphaerotilaceae</taxon>
        <taxon>Ideonella</taxon>
    </lineage>
</organism>
<protein>
    <submittedName>
        <fullName evidence="3">Uncharacterized protein</fullName>
    </submittedName>
</protein>
<name>A0ABU9BSJ7_9BURK</name>
<feature type="compositionally biased region" description="Polar residues" evidence="1">
    <location>
        <begin position="59"/>
        <end position="71"/>
    </location>
</feature>
<dbReference type="EMBL" id="JBBUTG010000013">
    <property type="protein sequence ID" value="MEK8032948.1"/>
    <property type="molecule type" value="Genomic_DNA"/>
</dbReference>
<comment type="caution">
    <text evidence="3">The sequence shown here is derived from an EMBL/GenBank/DDBJ whole genome shotgun (WGS) entry which is preliminary data.</text>
</comment>